<organism evidence="3 4">
    <name type="scientific">Cladonia borealis</name>
    <dbReference type="NCBI Taxonomy" id="184061"/>
    <lineage>
        <taxon>Eukaryota</taxon>
        <taxon>Fungi</taxon>
        <taxon>Dikarya</taxon>
        <taxon>Ascomycota</taxon>
        <taxon>Pezizomycotina</taxon>
        <taxon>Lecanoromycetes</taxon>
        <taxon>OSLEUM clade</taxon>
        <taxon>Lecanoromycetidae</taxon>
        <taxon>Lecanorales</taxon>
        <taxon>Lecanorineae</taxon>
        <taxon>Cladoniaceae</taxon>
        <taxon>Cladonia</taxon>
    </lineage>
</organism>
<keyword evidence="2" id="KW-0472">Membrane</keyword>
<dbReference type="GO" id="GO:0045046">
    <property type="term" value="P:protein import into peroxisome membrane"/>
    <property type="evidence" value="ECO:0007669"/>
    <property type="project" value="TreeGrafter"/>
</dbReference>
<dbReference type="AlphaFoldDB" id="A0AA39R0D3"/>
<evidence type="ECO:0008006" key="5">
    <source>
        <dbReference type="Google" id="ProtNLM"/>
    </source>
</evidence>
<evidence type="ECO:0000313" key="3">
    <source>
        <dbReference type="EMBL" id="KAK0512597.1"/>
    </source>
</evidence>
<dbReference type="GO" id="GO:0005778">
    <property type="term" value="C:peroxisomal membrane"/>
    <property type="evidence" value="ECO:0007669"/>
    <property type="project" value="InterPro"/>
</dbReference>
<dbReference type="Pfam" id="PF04882">
    <property type="entry name" value="Peroxin-3"/>
    <property type="match status" value="1"/>
</dbReference>
<dbReference type="PANTHER" id="PTHR28080:SF1">
    <property type="entry name" value="PEROXISOMAL BIOGENESIS FACTOR 3"/>
    <property type="match status" value="1"/>
</dbReference>
<dbReference type="GO" id="GO:0030674">
    <property type="term" value="F:protein-macromolecule adaptor activity"/>
    <property type="evidence" value="ECO:0007669"/>
    <property type="project" value="TreeGrafter"/>
</dbReference>
<evidence type="ECO:0000256" key="2">
    <source>
        <dbReference type="SAM" id="Phobius"/>
    </source>
</evidence>
<evidence type="ECO:0000313" key="4">
    <source>
        <dbReference type="Proteomes" id="UP001166286"/>
    </source>
</evidence>
<reference evidence="3" key="1">
    <citation type="submission" date="2023-03" db="EMBL/GenBank/DDBJ databases">
        <title>Complete genome of Cladonia borealis.</title>
        <authorList>
            <person name="Park H."/>
        </authorList>
    </citation>
    <scope>NUCLEOTIDE SEQUENCE</scope>
    <source>
        <strain evidence="3">ANT050790</strain>
    </source>
</reference>
<dbReference type="InterPro" id="IPR006966">
    <property type="entry name" value="Peroxin-3"/>
</dbReference>
<protein>
    <recommendedName>
        <fullName evidence="5">Peroxin-3</fullName>
    </recommendedName>
</protein>
<proteinExistence type="predicted"/>
<sequence length="557" mass="61121">MIDATRKWLRRNRTNFAIGFGVIGIGYIAGQYVLSKIKEAQERMAGDRIAKENLRRRFQQNQEDCTITVLELLPTVSENIIEALPSEKILDELQQKKAQRLGRGTGTSDVAQSDLSSGTPSAVDEDGKSISSESYVHASQMVPSGVGNGESRPARSKAQLWGELKISSITRVFTLLYTISLLSLLTRIQLNLLGRRNYLSSVVALASHPPQDPTISLENRDDDNVERAYGNDFETNRKYLTFSWWLLHRGWRDIMGRVEPAVKEVFGPLNPREDISLERLSSLILDVRRKVEGATPEERRVREWLSLILPPRDQEDAVLRDSGMTTPPPLPQQPPTLQDPTSIASPPTSPTSASTISPPLRRLLDETSDLIESPMFTHVLTVILDSTFSQLADKKLRSEAYKLPPLTLEPLTSERITDITDTDPAAASVKLPIILAVMVREAHNIGRGVPNEYVQAMESVSELEGFAAVVYSSNFEFEAGVGAANGSDIAEPKSDDDTVAEETFLESPAAVEAEETTRVGKGAGILDRATGVVDAAWGGFESVWGRVTGRGGDSITG</sequence>
<keyword evidence="4" id="KW-1185">Reference proteome</keyword>
<feature type="region of interest" description="Disordered" evidence="1">
    <location>
        <begin position="318"/>
        <end position="357"/>
    </location>
</feature>
<evidence type="ECO:0000256" key="1">
    <source>
        <dbReference type="SAM" id="MobiDB-lite"/>
    </source>
</evidence>
<dbReference type="PANTHER" id="PTHR28080">
    <property type="entry name" value="PEROXISOMAL BIOGENESIS FACTOR 3"/>
    <property type="match status" value="1"/>
</dbReference>
<comment type="caution">
    <text evidence="3">The sequence shown here is derived from an EMBL/GenBank/DDBJ whole genome shotgun (WGS) entry which is preliminary data.</text>
</comment>
<feature type="region of interest" description="Disordered" evidence="1">
    <location>
        <begin position="101"/>
        <end position="130"/>
    </location>
</feature>
<keyword evidence="2" id="KW-0812">Transmembrane</keyword>
<dbReference type="EMBL" id="JAFEKC020000009">
    <property type="protein sequence ID" value="KAK0512597.1"/>
    <property type="molecule type" value="Genomic_DNA"/>
</dbReference>
<gene>
    <name evidence="3" type="ORF">JMJ35_004614</name>
</gene>
<name>A0AA39R0D3_9LECA</name>
<dbReference type="Proteomes" id="UP001166286">
    <property type="component" value="Unassembled WGS sequence"/>
</dbReference>
<feature type="transmembrane region" description="Helical" evidence="2">
    <location>
        <begin position="16"/>
        <end position="34"/>
    </location>
</feature>
<accession>A0AA39R0D3</accession>
<feature type="compositionally biased region" description="Low complexity" evidence="1">
    <location>
        <begin position="335"/>
        <end position="357"/>
    </location>
</feature>
<keyword evidence="2" id="KW-1133">Transmembrane helix</keyword>
<feature type="compositionally biased region" description="Polar residues" evidence="1">
    <location>
        <begin position="106"/>
        <end position="120"/>
    </location>
</feature>